<dbReference type="SUPFAM" id="SSF52540">
    <property type="entry name" value="P-loop containing nucleoside triphosphate hydrolases"/>
    <property type="match status" value="1"/>
</dbReference>
<evidence type="ECO:0000313" key="6">
    <source>
        <dbReference type="Proteomes" id="UP001479520"/>
    </source>
</evidence>
<evidence type="ECO:0000259" key="4">
    <source>
        <dbReference type="PROSITE" id="PS00662"/>
    </source>
</evidence>
<dbReference type="EMBL" id="CP151406">
    <property type="protein sequence ID" value="WZJ21288.1"/>
    <property type="molecule type" value="Genomic_DNA"/>
</dbReference>
<dbReference type="InterPro" id="IPR001482">
    <property type="entry name" value="T2SS/T4SS_dom"/>
</dbReference>
<dbReference type="Pfam" id="PF00437">
    <property type="entry name" value="T2SSE"/>
    <property type="match status" value="1"/>
</dbReference>
<keyword evidence="6" id="KW-1185">Reference proteome</keyword>
<dbReference type="PROSITE" id="PS00662">
    <property type="entry name" value="T2SP_E"/>
    <property type="match status" value="1"/>
</dbReference>
<reference evidence="5 6" key="1">
    <citation type="submission" date="2024-04" db="EMBL/GenBank/DDBJ databases">
        <title>Dissimilatory iodate-reducing microorganisms contribute to the enrichment of iodine in groundwater.</title>
        <authorList>
            <person name="Jiang Z."/>
        </authorList>
    </citation>
    <scope>NUCLEOTIDE SEQUENCE [LARGE SCALE GENOMIC DNA]</scope>
    <source>
        <strain evidence="5 6">NCP973</strain>
    </source>
</reference>
<dbReference type="InterPro" id="IPR027417">
    <property type="entry name" value="P-loop_NTPase"/>
</dbReference>
<dbReference type="Pfam" id="PF05157">
    <property type="entry name" value="MshEN"/>
    <property type="match status" value="1"/>
</dbReference>
<evidence type="ECO:0000256" key="2">
    <source>
        <dbReference type="ARBA" id="ARBA00022741"/>
    </source>
</evidence>
<name>A0ABZ2XG12_9RHOO</name>
<dbReference type="SMART" id="SM00382">
    <property type="entry name" value="AAA"/>
    <property type="match status" value="1"/>
</dbReference>
<dbReference type="InterPro" id="IPR007831">
    <property type="entry name" value="T2SS_GspE_N"/>
</dbReference>
<dbReference type="Gene3D" id="3.40.50.300">
    <property type="entry name" value="P-loop containing nucleotide triphosphate hydrolases"/>
    <property type="match status" value="1"/>
</dbReference>
<dbReference type="SUPFAM" id="SSF160246">
    <property type="entry name" value="EspE N-terminal domain-like"/>
    <property type="match status" value="1"/>
</dbReference>
<proteinExistence type="inferred from homology"/>
<dbReference type="Proteomes" id="UP001479520">
    <property type="component" value="Chromosome"/>
</dbReference>
<dbReference type="RefSeq" id="WP_341743611.1">
    <property type="nucleotide sequence ID" value="NZ_CP151406.1"/>
</dbReference>
<dbReference type="InterPro" id="IPR003593">
    <property type="entry name" value="AAA+_ATPase"/>
</dbReference>
<keyword evidence="2" id="KW-0547">Nucleotide-binding</keyword>
<feature type="domain" description="Bacterial type II secretion system protein E" evidence="4">
    <location>
        <begin position="372"/>
        <end position="386"/>
    </location>
</feature>
<evidence type="ECO:0000313" key="5">
    <source>
        <dbReference type="EMBL" id="WZJ21288.1"/>
    </source>
</evidence>
<dbReference type="Gene3D" id="3.30.300.160">
    <property type="entry name" value="Type II secretion system, protein E, N-terminal domain"/>
    <property type="match status" value="1"/>
</dbReference>
<comment type="similarity">
    <text evidence="1">Belongs to the GSP E family.</text>
</comment>
<accession>A0ABZ2XG12</accession>
<dbReference type="Gene3D" id="3.30.450.90">
    <property type="match status" value="1"/>
</dbReference>
<keyword evidence="3" id="KW-0067">ATP-binding</keyword>
<sequence length="551" mass="60295">MNNKLLGQHLLEAGLIDEDQLRIALVEQQKNRQPLGILVHALGFADEPGVSDVLSRQLGLERFDPSRHDIAPEAIRLLPAETARRHRILPIAINPGRRRWRLAMSSPRDHQALASLHAHTPAGMDTEILLAAPGEIEQAIDLHYGCALAIDGILDEFEGKGPLNSLSGDSPAVRLVDALLADAVRRQASDLHFEPEAASLRIRYRIDGLLETIRILHRSTWAPLASRIKVISGMNIAENRLPQDGHLGRRIGGRDIDFRVASQPGIHGESIVLRVLDRQKGIVPLESLSISDAHQALLDRMLSRPEGLFLVTGPTGSGKTTTLYSLLNRLRNDSVNIMTLEDPVEYPLPLLRQTSLSDKVKMDFADGVRSMLRQDPDTMLIGEIRDGETAAMTLRAALTGHQVFATLHAGSTIAALSRLAELGISPRMLHGNLTGIVAQRLVRRLCPNCRGERPATPAESALLGTTTLPSAGACPACRQRGYRGRLVLMEILRIDKTLDLLLADAASPPELFAQARKRGFTTLADNALEAVRRGDTTLEEVSRAVDLSDWL</sequence>
<protein>
    <submittedName>
        <fullName evidence="5">GspE/PulE family protein</fullName>
    </submittedName>
</protein>
<gene>
    <name evidence="5" type="ORF">AADV58_15255</name>
</gene>
<evidence type="ECO:0000256" key="3">
    <source>
        <dbReference type="ARBA" id="ARBA00022840"/>
    </source>
</evidence>
<evidence type="ECO:0000256" key="1">
    <source>
        <dbReference type="ARBA" id="ARBA00006611"/>
    </source>
</evidence>
<dbReference type="PANTHER" id="PTHR30258">
    <property type="entry name" value="TYPE II SECRETION SYSTEM PROTEIN GSPE-RELATED"/>
    <property type="match status" value="1"/>
</dbReference>
<organism evidence="5 6">
    <name type="scientific">Azonexus hydrophilus</name>
    <dbReference type="NCBI Taxonomy" id="418702"/>
    <lineage>
        <taxon>Bacteria</taxon>
        <taxon>Pseudomonadati</taxon>
        <taxon>Pseudomonadota</taxon>
        <taxon>Betaproteobacteria</taxon>
        <taxon>Rhodocyclales</taxon>
        <taxon>Azonexaceae</taxon>
        <taxon>Azonexus</taxon>
    </lineage>
</organism>
<dbReference type="PANTHER" id="PTHR30258:SF2">
    <property type="entry name" value="COMG OPERON PROTEIN 1"/>
    <property type="match status" value="1"/>
</dbReference>
<dbReference type="InterPro" id="IPR037257">
    <property type="entry name" value="T2SS_E_N_sf"/>
</dbReference>
<dbReference type="CDD" id="cd01129">
    <property type="entry name" value="PulE-GspE-like"/>
    <property type="match status" value="1"/>
</dbReference>